<reference evidence="1" key="1">
    <citation type="submission" date="2018-11" db="EMBL/GenBank/DDBJ databases">
        <authorList>
            <consortium name="Pathogen Informatics"/>
        </authorList>
    </citation>
    <scope>NUCLEOTIDE SEQUENCE</scope>
</reference>
<organism evidence="1 2">
    <name type="scientific">Protopolystoma xenopodis</name>
    <dbReference type="NCBI Taxonomy" id="117903"/>
    <lineage>
        <taxon>Eukaryota</taxon>
        <taxon>Metazoa</taxon>
        <taxon>Spiralia</taxon>
        <taxon>Lophotrochozoa</taxon>
        <taxon>Platyhelminthes</taxon>
        <taxon>Monogenea</taxon>
        <taxon>Polyopisthocotylea</taxon>
        <taxon>Polystomatidea</taxon>
        <taxon>Polystomatidae</taxon>
        <taxon>Protopolystoma</taxon>
    </lineage>
</organism>
<protein>
    <submittedName>
        <fullName evidence="1">Uncharacterized protein</fullName>
    </submittedName>
</protein>
<name>A0A3S5AVI1_9PLAT</name>
<evidence type="ECO:0000313" key="2">
    <source>
        <dbReference type="Proteomes" id="UP000784294"/>
    </source>
</evidence>
<dbReference type="Proteomes" id="UP000784294">
    <property type="component" value="Unassembled WGS sequence"/>
</dbReference>
<evidence type="ECO:0000313" key="1">
    <source>
        <dbReference type="EMBL" id="VEL26405.1"/>
    </source>
</evidence>
<proteinExistence type="predicted"/>
<gene>
    <name evidence="1" type="ORF">PXEA_LOCUS19845</name>
</gene>
<keyword evidence="2" id="KW-1185">Reference proteome</keyword>
<comment type="caution">
    <text evidence="1">The sequence shown here is derived from an EMBL/GenBank/DDBJ whole genome shotgun (WGS) entry which is preliminary data.</text>
</comment>
<accession>A0A3S5AVI1</accession>
<sequence>MRSIISAHQFDGEAQFWQNSCMKQVVELSHTKTVLCQALGVEFQAIHRVRIDLTIWVEDNMYLGPGSYA</sequence>
<dbReference type="EMBL" id="CAAALY010080002">
    <property type="protein sequence ID" value="VEL26405.1"/>
    <property type="molecule type" value="Genomic_DNA"/>
</dbReference>
<dbReference type="AlphaFoldDB" id="A0A3S5AVI1"/>